<evidence type="ECO:0000256" key="7">
    <source>
        <dbReference type="ARBA" id="ARBA00023002"/>
    </source>
</evidence>
<dbReference type="PANTHER" id="PTHR11404:SF6">
    <property type="entry name" value="SUPEROXIDE DISMUTASE [MN], MITOCHONDRIAL"/>
    <property type="match status" value="1"/>
</dbReference>
<dbReference type="InterPro" id="IPR019833">
    <property type="entry name" value="Mn/Fe_SOD_BS"/>
</dbReference>
<dbReference type="EC" id="1.15.1.1" evidence="12"/>
<evidence type="ECO:0000256" key="11">
    <source>
        <dbReference type="PIRSR" id="PIRSR000349-1"/>
    </source>
</evidence>
<feature type="domain" description="Manganese/iron superoxide dismutase N-terminal" evidence="13">
    <location>
        <begin position="29"/>
        <end position="110"/>
    </location>
</feature>
<feature type="domain" description="Manganese/iron superoxide dismutase C-terminal" evidence="14">
    <location>
        <begin position="119"/>
        <end position="220"/>
    </location>
</feature>
<dbReference type="InterPro" id="IPR036314">
    <property type="entry name" value="SOD_C_sf"/>
</dbReference>
<dbReference type="InterPro" id="IPR050265">
    <property type="entry name" value="Fe/Mn_Superoxide_Dismutase"/>
</dbReference>
<dbReference type="Proteomes" id="UP000694388">
    <property type="component" value="Unplaced"/>
</dbReference>
<keyword evidence="8" id="KW-0496">Mitochondrion</keyword>
<dbReference type="InterPro" id="IPR036324">
    <property type="entry name" value="Mn/Fe_SOD_N_sf"/>
</dbReference>
<evidence type="ECO:0000256" key="1">
    <source>
        <dbReference type="ARBA" id="ARBA00001936"/>
    </source>
</evidence>
<comment type="catalytic activity">
    <reaction evidence="10 12">
        <text>2 superoxide + 2 H(+) = H2O2 + O2</text>
        <dbReference type="Rhea" id="RHEA:20696"/>
        <dbReference type="ChEBI" id="CHEBI:15378"/>
        <dbReference type="ChEBI" id="CHEBI:15379"/>
        <dbReference type="ChEBI" id="CHEBI:16240"/>
        <dbReference type="ChEBI" id="CHEBI:18421"/>
        <dbReference type="EC" id="1.15.1.1"/>
    </reaction>
</comment>
<evidence type="ECO:0000256" key="3">
    <source>
        <dbReference type="ARBA" id="ARBA00004305"/>
    </source>
</evidence>
<feature type="binding site" evidence="11">
    <location>
        <position position="187"/>
    </location>
    <ligand>
        <name>Mn(2+)</name>
        <dbReference type="ChEBI" id="CHEBI:29035"/>
    </ligand>
</feature>
<dbReference type="AlphaFoldDB" id="A0A8C4QID0"/>
<evidence type="ECO:0000256" key="2">
    <source>
        <dbReference type="ARBA" id="ARBA00002170"/>
    </source>
</evidence>
<dbReference type="Gene3D" id="3.55.40.20">
    <property type="entry name" value="Iron/manganese superoxide dismutase, C-terminal domain"/>
    <property type="match status" value="1"/>
</dbReference>
<dbReference type="PIRSF" id="PIRSF000349">
    <property type="entry name" value="SODismutase"/>
    <property type="match status" value="1"/>
</dbReference>
<reference evidence="15" key="1">
    <citation type="submission" date="2025-08" db="UniProtKB">
        <authorList>
            <consortium name="Ensembl"/>
        </authorList>
    </citation>
    <scope>IDENTIFICATION</scope>
</reference>
<dbReference type="GO" id="GO:0001780">
    <property type="term" value="P:neutrophil homeostasis"/>
    <property type="evidence" value="ECO:0007669"/>
    <property type="project" value="Ensembl"/>
</dbReference>
<evidence type="ECO:0000313" key="15">
    <source>
        <dbReference type="Ensembl" id="ENSEBUP00000015859.1"/>
    </source>
</evidence>
<evidence type="ECO:0000256" key="9">
    <source>
        <dbReference type="ARBA" id="ARBA00023211"/>
    </source>
</evidence>
<dbReference type="GO" id="GO:0004784">
    <property type="term" value="F:superoxide dismutase activity"/>
    <property type="evidence" value="ECO:0007669"/>
    <property type="project" value="UniProtKB-EC"/>
</dbReference>
<dbReference type="Pfam" id="PF00081">
    <property type="entry name" value="Sod_Fe_N"/>
    <property type="match status" value="1"/>
</dbReference>
<dbReference type="OMA" id="DSLINWD"/>
<dbReference type="InterPro" id="IPR019832">
    <property type="entry name" value="Mn/Fe_SOD_C"/>
</dbReference>
<dbReference type="GO" id="GO:0046686">
    <property type="term" value="P:response to cadmium ion"/>
    <property type="evidence" value="ECO:0007669"/>
    <property type="project" value="Ensembl"/>
</dbReference>
<dbReference type="Gene3D" id="1.10.287.990">
    <property type="entry name" value="Fe,Mn superoxide dismutase (SOD) domain"/>
    <property type="match status" value="1"/>
</dbReference>
<evidence type="ECO:0000259" key="13">
    <source>
        <dbReference type="Pfam" id="PF00081"/>
    </source>
</evidence>
<protein>
    <recommendedName>
        <fullName evidence="12">Superoxide dismutase</fullName>
        <ecNumber evidence="12">1.15.1.1</ecNumber>
    </recommendedName>
</protein>
<dbReference type="GeneTree" id="ENSGT00390000011877"/>
<dbReference type="SUPFAM" id="SSF46609">
    <property type="entry name" value="Fe,Mn superoxide dismutase (SOD), N-terminal domain"/>
    <property type="match status" value="1"/>
</dbReference>
<evidence type="ECO:0000259" key="14">
    <source>
        <dbReference type="Pfam" id="PF02777"/>
    </source>
</evidence>
<reference evidence="15" key="2">
    <citation type="submission" date="2025-09" db="UniProtKB">
        <authorList>
            <consortium name="Ensembl"/>
        </authorList>
    </citation>
    <scope>IDENTIFICATION</scope>
</reference>
<sequence>MTTMFPRFRTLSSMVVAARMTRFCAVQAKHTLPDLPYDYGALEPHISAEIMQLHHSKHHAAYVNNVNVVEEKLAEALGKGDVNTQVSLQPAFRFNGGGHINHSIFWRNLSPSGGGQPCGDLLKAIENDFGSVDKLREKLSAAAVGVQGSGWAWLGFNKESKRLQIATCANQDPLQGTTGLFPLLGIDVWEHAYYLQYKNVRPDYVKAIWNVVNWDNVGERLIAARK</sequence>
<dbReference type="Ensembl" id="ENSEBUT00000016435.1">
    <property type="protein sequence ID" value="ENSEBUP00000015859.1"/>
    <property type="gene ID" value="ENSEBUG00000009978.1"/>
</dbReference>
<dbReference type="Pfam" id="PF02777">
    <property type="entry name" value="Sod_Fe_C"/>
    <property type="match status" value="1"/>
</dbReference>
<evidence type="ECO:0000256" key="6">
    <source>
        <dbReference type="ARBA" id="ARBA00022723"/>
    </source>
</evidence>
<dbReference type="PROSITE" id="PS00088">
    <property type="entry name" value="SOD_MN"/>
    <property type="match status" value="1"/>
</dbReference>
<dbReference type="PRINTS" id="PR01703">
    <property type="entry name" value="MNSODISMTASE"/>
</dbReference>
<comment type="similarity">
    <text evidence="4 12">Belongs to the iron/manganese superoxide dismutase family.</text>
</comment>
<evidence type="ECO:0000256" key="10">
    <source>
        <dbReference type="ARBA" id="ARBA00049204"/>
    </source>
</evidence>
<evidence type="ECO:0000256" key="5">
    <source>
        <dbReference type="ARBA" id="ARBA00011881"/>
    </source>
</evidence>
<dbReference type="FunFam" id="1.10.287.990:FF:000001">
    <property type="entry name" value="Superoxide dismutase"/>
    <property type="match status" value="1"/>
</dbReference>
<dbReference type="GO" id="GO:0051597">
    <property type="term" value="P:response to methylmercury"/>
    <property type="evidence" value="ECO:0007669"/>
    <property type="project" value="Ensembl"/>
</dbReference>
<dbReference type="InterPro" id="IPR019831">
    <property type="entry name" value="Mn/Fe_SOD_N"/>
</dbReference>
<feature type="binding site" evidence="11">
    <location>
        <position position="102"/>
    </location>
    <ligand>
        <name>Mn(2+)</name>
        <dbReference type="ChEBI" id="CHEBI:29035"/>
    </ligand>
</feature>
<comment type="subcellular location">
    <subcellularLocation>
        <location evidence="3">Mitochondrion matrix</location>
    </subcellularLocation>
</comment>
<feature type="binding site" evidence="11">
    <location>
        <position position="191"/>
    </location>
    <ligand>
        <name>Mn(2+)</name>
        <dbReference type="ChEBI" id="CHEBI:29035"/>
    </ligand>
</feature>
<evidence type="ECO:0000256" key="4">
    <source>
        <dbReference type="ARBA" id="ARBA00008714"/>
    </source>
</evidence>
<accession>A0A8C4QID0</accession>
<dbReference type="GO" id="GO:0045087">
    <property type="term" value="P:innate immune response"/>
    <property type="evidence" value="ECO:0007669"/>
    <property type="project" value="Ensembl"/>
</dbReference>
<keyword evidence="9" id="KW-0464">Manganese</keyword>
<dbReference type="SUPFAM" id="SSF54719">
    <property type="entry name" value="Fe,Mn superoxide dismutase (SOD), C-terminal domain"/>
    <property type="match status" value="1"/>
</dbReference>
<name>A0A8C4QID0_EPTBU</name>
<dbReference type="InterPro" id="IPR001189">
    <property type="entry name" value="Mn/Fe_SOD"/>
</dbReference>
<comment type="function">
    <text evidence="2">Destroys superoxide anion radicals which are normally produced within the cells and which are toxic to biological systems.</text>
</comment>
<proteinExistence type="inferred from homology"/>
<dbReference type="PANTHER" id="PTHR11404">
    <property type="entry name" value="SUPEROXIDE DISMUTASE 2"/>
    <property type="match status" value="1"/>
</dbReference>
<comment type="subunit">
    <text evidence="5">Homotetramer.</text>
</comment>
<keyword evidence="16" id="KW-1185">Reference proteome</keyword>
<organism evidence="15 16">
    <name type="scientific">Eptatretus burgeri</name>
    <name type="common">Inshore hagfish</name>
    <dbReference type="NCBI Taxonomy" id="7764"/>
    <lineage>
        <taxon>Eukaryota</taxon>
        <taxon>Metazoa</taxon>
        <taxon>Chordata</taxon>
        <taxon>Craniata</taxon>
        <taxon>Vertebrata</taxon>
        <taxon>Cyclostomata</taxon>
        <taxon>Myxini</taxon>
        <taxon>Myxiniformes</taxon>
        <taxon>Myxinidae</taxon>
        <taxon>Eptatretinae</taxon>
        <taxon>Eptatretus</taxon>
    </lineage>
</organism>
<keyword evidence="6 11" id="KW-0479">Metal-binding</keyword>
<keyword evidence="7 12" id="KW-0560">Oxidoreductase</keyword>
<evidence type="ECO:0000256" key="8">
    <source>
        <dbReference type="ARBA" id="ARBA00023128"/>
    </source>
</evidence>
<dbReference type="GO" id="GO:0005759">
    <property type="term" value="C:mitochondrial matrix"/>
    <property type="evidence" value="ECO:0007669"/>
    <property type="project" value="UniProtKB-SubCell"/>
</dbReference>
<comment type="cofactor">
    <cofactor evidence="1">
        <name>Mn(2+)</name>
        <dbReference type="ChEBI" id="CHEBI:29035"/>
    </cofactor>
</comment>
<comment type="function">
    <text evidence="12">Destroys radicals which are normally produced within the cells and which are toxic to biological systems.</text>
</comment>
<feature type="binding site" evidence="11">
    <location>
        <position position="54"/>
    </location>
    <ligand>
        <name>Mn(2+)</name>
        <dbReference type="ChEBI" id="CHEBI:29035"/>
    </ligand>
</feature>
<dbReference type="FunFam" id="3.55.40.20:FF:000003">
    <property type="entry name" value="Superoxide dismutase [Mn], mitochondrial"/>
    <property type="match status" value="1"/>
</dbReference>
<evidence type="ECO:0000313" key="16">
    <source>
        <dbReference type="Proteomes" id="UP000694388"/>
    </source>
</evidence>
<dbReference type="GO" id="GO:0030145">
    <property type="term" value="F:manganese ion binding"/>
    <property type="evidence" value="ECO:0007669"/>
    <property type="project" value="TreeGrafter"/>
</dbReference>
<evidence type="ECO:0000256" key="12">
    <source>
        <dbReference type="RuleBase" id="RU000414"/>
    </source>
</evidence>